<dbReference type="Proteomes" id="UP000797356">
    <property type="component" value="Chromosome 6"/>
</dbReference>
<organism evidence="1 2">
    <name type="scientific">Cocos nucifera</name>
    <name type="common">Coconut palm</name>
    <dbReference type="NCBI Taxonomy" id="13894"/>
    <lineage>
        <taxon>Eukaryota</taxon>
        <taxon>Viridiplantae</taxon>
        <taxon>Streptophyta</taxon>
        <taxon>Embryophyta</taxon>
        <taxon>Tracheophyta</taxon>
        <taxon>Spermatophyta</taxon>
        <taxon>Magnoliopsida</taxon>
        <taxon>Liliopsida</taxon>
        <taxon>Arecaceae</taxon>
        <taxon>Arecoideae</taxon>
        <taxon>Cocoseae</taxon>
        <taxon>Attaleinae</taxon>
        <taxon>Cocos</taxon>
    </lineage>
</organism>
<protein>
    <submittedName>
        <fullName evidence="1">Uncharacterized protein</fullName>
    </submittedName>
</protein>
<name>A0A8K0ICX4_COCNU</name>
<sequence>MLQNKGLMLTVDIAGMTADPCKVRVDHCFIHKETHPTLVDTTIAHSSEAMEVSFIAGVQCEKEDTATKLVSLLRRWVKLEGPKRKPTEKGKAISYLSKTYKLERKKQQEGIIGEGSMILSTSESDADDHQFSILESITTAPMELSQSVKEQGDSPS</sequence>
<reference evidence="1" key="2">
    <citation type="submission" date="2019-07" db="EMBL/GenBank/DDBJ databases">
        <authorList>
            <person name="Yang Y."/>
            <person name="Bocs S."/>
            <person name="Baudouin L."/>
        </authorList>
    </citation>
    <scope>NUCLEOTIDE SEQUENCE</scope>
    <source>
        <tissue evidence="1">Spear leaf of Hainan Tall coconut</tissue>
    </source>
</reference>
<reference evidence="1" key="1">
    <citation type="journal article" date="2017" name="Gigascience">
        <title>The genome draft of coconut (Cocos nucifera).</title>
        <authorList>
            <person name="Xiao Y."/>
            <person name="Xu P."/>
            <person name="Fan H."/>
            <person name="Baudouin L."/>
            <person name="Xia W."/>
            <person name="Bocs S."/>
            <person name="Xu J."/>
            <person name="Li Q."/>
            <person name="Guo A."/>
            <person name="Zhou L."/>
            <person name="Li J."/>
            <person name="Wu Y."/>
            <person name="Ma Z."/>
            <person name="Armero A."/>
            <person name="Issali A.E."/>
            <person name="Liu N."/>
            <person name="Peng M."/>
            <person name="Yang Y."/>
        </authorList>
    </citation>
    <scope>NUCLEOTIDE SEQUENCE</scope>
    <source>
        <tissue evidence="1">Spear leaf of Hainan Tall coconut</tissue>
    </source>
</reference>
<comment type="caution">
    <text evidence="1">The sequence shown here is derived from an EMBL/GenBank/DDBJ whole genome shotgun (WGS) entry which is preliminary data.</text>
</comment>
<keyword evidence="2" id="KW-1185">Reference proteome</keyword>
<gene>
    <name evidence="1" type="ORF">COCNU_06G017650</name>
</gene>
<evidence type="ECO:0000313" key="1">
    <source>
        <dbReference type="EMBL" id="KAG1347936.1"/>
    </source>
</evidence>
<accession>A0A8K0ICX4</accession>
<proteinExistence type="predicted"/>
<dbReference type="EMBL" id="CM017877">
    <property type="protein sequence ID" value="KAG1347936.1"/>
    <property type="molecule type" value="Genomic_DNA"/>
</dbReference>
<dbReference type="AlphaFoldDB" id="A0A8K0ICX4"/>
<evidence type="ECO:0000313" key="2">
    <source>
        <dbReference type="Proteomes" id="UP000797356"/>
    </source>
</evidence>